<accession>R9P7Z8</accession>
<sequence>MGMKADQWRCPTSALGNERIDRIGPVQPRKSVHFESLHDQRYGGCEDVCGAQLARRFQMVEFKLYKSKATQRTAPKRDTSPLYAKISIFGVS</sequence>
<dbReference type="HOGENOM" id="CLU_2414255_0_0_1"/>
<dbReference type="AlphaFoldDB" id="R9P7Z8"/>
<keyword evidence="2" id="KW-1185">Reference proteome</keyword>
<proteinExistence type="predicted"/>
<reference evidence="2" key="1">
    <citation type="journal article" date="2013" name="Genome Announc.">
        <title>Draft genome sequence of the basidiomycetous yeast-like fungus Pseudozyma hubeiensis SY62, which produces an abundant amount of the biosurfactant mannosylerythritol lipids.</title>
        <authorList>
            <person name="Konishi M."/>
            <person name="Hatada Y."/>
            <person name="Horiuchi J."/>
        </authorList>
    </citation>
    <scope>NUCLEOTIDE SEQUENCE [LARGE SCALE GENOMIC DNA]</scope>
    <source>
        <strain evidence="2">SY62</strain>
    </source>
</reference>
<dbReference type="Proteomes" id="UP000014071">
    <property type="component" value="Unassembled WGS sequence"/>
</dbReference>
<organism evidence="1 2">
    <name type="scientific">Pseudozyma hubeiensis (strain SY62)</name>
    <name type="common">Yeast</name>
    <dbReference type="NCBI Taxonomy" id="1305764"/>
    <lineage>
        <taxon>Eukaryota</taxon>
        <taxon>Fungi</taxon>
        <taxon>Dikarya</taxon>
        <taxon>Basidiomycota</taxon>
        <taxon>Ustilaginomycotina</taxon>
        <taxon>Ustilaginomycetes</taxon>
        <taxon>Ustilaginales</taxon>
        <taxon>Ustilaginaceae</taxon>
        <taxon>Pseudozyma</taxon>
    </lineage>
</organism>
<dbReference type="EMBL" id="DF238808">
    <property type="protein sequence ID" value="GAC97352.1"/>
    <property type="molecule type" value="Genomic_DNA"/>
</dbReference>
<protein>
    <submittedName>
        <fullName evidence="1">Uncharacterized protein</fullName>
    </submittedName>
</protein>
<name>R9P7Z8_PSEHS</name>
<dbReference type="RefSeq" id="XP_012190939.1">
    <property type="nucleotide sequence ID" value="XM_012335549.1"/>
</dbReference>
<evidence type="ECO:0000313" key="1">
    <source>
        <dbReference type="EMBL" id="GAC97352.1"/>
    </source>
</evidence>
<evidence type="ECO:0000313" key="2">
    <source>
        <dbReference type="Proteomes" id="UP000014071"/>
    </source>
</evidence>
<gene>
    <name evidence="1" type="ORF">PHSY_004937</name>
</gene>
<dbReference type="GeneID" id="24110218"/>